<dbReference type="CDD" id="cd14014">
    <property type="entry name" value="STKc_PknB_like"/>
    <property type="match status" value="1"/>
</dbReference>
<feature type="domain" description="Protein kinase" evidence="8">
    <location>
        <begin position="66"/>
        <end position="333"/>
    </location>
</feature>
<dbReference type="InterPro" id="IPR017441">
    <property type="entry name" value="Protein_kinase_ATP_BS"/>
</dbReference>
<keyword evidence="3 9" id="KW-0418">Kinase</keyword>
<keyword evidence="10" id="KW-1185">Reference proteome</keyword>
<comment type="caution">
    <text evidence="9">The sequence shown here is derived from an EMBL/GenBank/DDBJ whole genome shotgun (WGS) entry which is preliminary data.</text>
</comment>
<dbReference type="PANTHER" id="PTHR43289:SF34">
    <property type="entry name" value="SERINE_THREONINE-PROTEIN KINASE YBDM-RELATED"/>
    <property type="match status" value="1"/>
</dbReference>
<dbReference type="RefSeq" id="WP_146393276.1">
    <property type="nucleotide sequence ID" value="NZ_SJPK01000015.1"/>
</dbReference>
<dbReference type="Gene3D" id="2.130.10.10">
    <property type="entry name" value="YVTN repeat-like/Quinoprotein amine dehydrogenase"/>
    <property type="match status" value="4"/>
</dbReference>
<dbReference type="SMART" id="SM00220">
    <property type="entry name" value="S_TKc"/>
    <property type="match status" value="1"/>
</dbReference>
<feature type="region of interest" description="Disordered" evidence="6">
    <location>
        <begin position="393"/>
        <end position="436"/>
    </location>
</feature>
<evidence type="ECO:0000256" key="2">
    <source>
        <dbReference type="ARBA" id="ARBA00022741"/>
    </source>
</evidence>
<dbReference type="InterPro" id="IPR001680">
    <property type="entry name" value="WD40_rpt"/>
</dbReference>
<feature type="compositionally biased region" description="Basic and acidic residues" evidence="6">
    <location>
        <begin position="397"/>
        <end position="407"/>
    </location>
</feature>
<dbReference type="InterPro" id="IPR000719">
    <property type="entry name" value="Prot_kinase_dom"/>
</dbReference>
<name>A0A5C5X0X3_9BACT</name>
<accession>A0A5C5X0X3</accession>
<dbReference type="SUPFAM" id="SSF56112">
    <property type="entry name" value="Protein kinase-like (PK-like)"/>
    <property type="match status" value="1"/>
</dbReference>
<dbReference type="InterPro" id="IPR011009">
    <property type="entry name" value="Kinase-like_dom_sf"/>
</dbReference>
<evidence type="ECO:0000256" key="6">
    <source>
        <dbReference type="SAM" id="MobiDB-lite"/>
    </source>
</evidence>
<dbReference type="Pfam" id="PF00069">
    <property type="entry name" value="Pkinase"/>
    <property type="match status" value="1"/>
</dbReference>
<evidence type="ECO:0000256" key="3">
    <source>
        <dbReference type="ARBA" id="ARBA00022777"/>
    </source>
</evidence>
<feature type="transmembrane region" description="Helical" evidence="7">
    <location>
        <begin position="358"/>
        <end position="382"/>
    </location>
</feature>
<dbReference type="GO" id="GO:0004674">
    <property type="term" value="F:protein serine/threonine kinase activity"/>
    <property type="evidence" value="ECO:0007669"/>
    <property type="project" value="UniProtKB-EC"/>
</dbReference>
<dbReference type="Gene3D" id="3.30.200.20">
    <property type="entry name" value="Phosphorylase Kinase, domain 1"/>
    <property type="match status" value="1"/>
</dbReference>
<dbReference type="PROSITE" id="PS00108">
    <property type="entry name" value="PROTEIN_KINASE_ST"/>
    <property type="match status" value="1"/>
</dbReference>
<keyword evidence="1 9" id="KW-0808">Transferase</keyword>
<evidence type="ECO:0000256" key="7">
    <source>
        <dbReference type="SAM" id="Phobius"/>
    </source>
</evidence>
<dbReference type="InterPro" id="IPR008271">
    <property type="entry name" value="Ser/Thr_kinase_AS"/>
</dbReference>
<evidence type="ECO:0000313" key="10">
    <source>
        <dbReference type="Proteomes" id="UP000318053"/>
    </source>
</evidence>
<feature type="region of interest" description="Disordered" evidence="6">
    <location>
        <begin position="1"/>
        <end position="55"/>
    </location>
</feature>
<keyword evidence="4 5" id="KW-0067">ATP-binding</keyword>
<gene>
    <name evidence="9" type="primary">prkC_16</name>
    <name evidence="9" type="ORF">CA85_44410</name>
</gene>
<dbReference type="GO" id="GO:0005524">
    <property type="term" value="F:ATP binding"/>
    <property type="evidence" value="ECO:0007669"/>
    <property type="project" value="UniProtKB-UniRule"/>
</dbReference>
<keyword evidence="2 5" id="KW-0547">Nucleotide-binding</keyword>
<dbReference type="SUPFAM" id="SSF75011">
    <property type="entry name" value="3-carboxy-cis,cis-mucoante lactonizing enzyme"/>
    <property type="match status" value="1"/>
</dbReference>
<feature type="compositionally biased region" description="Polar residues" evidence="6">
    <location>
        <begin position="408"/>
        <end position="417"/>
    </location>
</feature>
<dbReference type="EMBL" id="SJPK01000015">
    <property type="protein sequence ID" value="TWT56259.1"/>
    <property type="molecule type" value="Genomic_DNA"/>
</dbReference>
<dbReference type="SUPFAM" id="SSF50998">
    <property type="entry name" value="Quinoprotein alcohol dehydrogenase-like"/>
    <property type="match status" value="1"/>
</dbReference>
<dbReference type="Pfam" id="PF00400">
    <property type="entry name" value="WD40"/>
    <property type="match status" value="1"/>
</dbReference>
<dbReference type="OrthoDB" id="500858at2"/>
<evidence type="ECO:0000256" key="5">
    <source>
        <dbReference type="PROSITE-ProRule" id="PRU10141"/>
    </source>
</evidence>
<dbReference type="Gene3D" id="1.10.510.10">
    <property type="entry name" value="Transferase(Phosphotransferase) domain 1"/>
    <property type="match status" value="1"/>
</dbReference>
<feature type="compositionally biased region" description="Basic and acidic residues" evidence="6">
    <location>
        <begin position="418"/>
        <end position="430"/>
    </location>
</feature>
<dbReference type="PROSITE" id="PS00107">
    <property type="entry name" value="PROTEIN_KINASE_ATP"/>
    <property type="match status" value="1"/>
</dbReference>
<evidence type="ECO:0000313" key="9">
    <source>
        <dbReference type="EMBL" id="TWT56259.1"/>
    </source>
</evidence>
<reference evidence="9 10" key="1">
    <citation type="submission" date="2019-02" db="EMBL/GenBank/DDBJ databases">
        <title>Deep-cultivation of Planctomycetes and their phenomic and genomic characterization uncovers novel biology.</title>
        <authorList>
            <person name="Wiegand S."/>
            <person name="Jogler M."/>
            <person name="Boedeker C."/>
            <person name="Pinto D."/>
            <person name="Vollmers J."/>
            <person name="Rivas-Marin E."/>
            <person name="Kohn T."/>
            <person name="Peeters S.H."/>
            <person name="Heuer A."/>
            <person name="Rast P."/>
            <person name="Oberbeckmann S."/>
            <person name="Bunk B."/>
            <person name="Jeske O."/>
            <person name="Meyerdierks A."/>
            <person name="Storesund J.E."/>
            <person name="Kallscheuer N."/>
            <person name="Luecker S."/>
            <person name="Lage O.M."/>
            <person name="Pohl T."/>
            <person name="Merkel B.J."/>
            <person name="Hornburger P."/>
            <person name="Mueller R.-W."/>
            <person name="Bruemmer F."/>
            <person name="Labrenz M."/>
            <person name="Spormann A.M."/>
            <person name="Op Den Camp H."/>
            <person name="Overmann J."/>
            <person name="Amann R."/>
            <person name="Jetten M.S.M."/>
            <person name="Mascher T."/>
            <person name="Medema M.H."/>
            <person name="Devos D.P."/>
            <person name="Kaster A.-K."/>
            <person name="Ovreas L."/>
            <person name="Rohde M."/>
            <person name="Galperin M.Y."/>
            <person name="Jogler C."/>
        </authorList>
    </citation>
    <scope>NUCLEOTIDE SEQUENCE [LARGE SCALE GENOMIC DNA]</scope>
    <source>
        <strain evidence="9 10">CA85</strain>
    </source>
</reference>
<keyword evidence="7" id="KW-0812">Transmembrane</keyword>
<sequence>MSDRDSPAERIQTGGADESRPVSQSVDGSQREPNDGGTQAGSTTRDEGGRVALRRSLRPGERLDHFVLIELLGEGGFGQVWLASDIRLGREVAIKLPHRRLRPGTLEARRFRREAETAAKLTHPNLVPILEAVIDDDRAYIVSEYCPGPTLNQWLRERSAPVPPRLAVLIVAQLADGISIAHDRGLIHRDIKPSNIILTNAETDLPVPRLADFGLARAKSDTSDTHVGALIGSGPYMSPEQASGNTDEHGPHSDVHALGVLLYEMLTGESPFAAVSELDTIRRIISQDPPSVRRRRPSLSRDVSAICQRCLEKQPSRRYRNAGQLHRDLQLVLDGRPPTARPVGKLGRTWRWTTRNRGLAAMAAAAAISLLVGIVALSALAIQSRRHAAVSEAQSESLRRSLERTQQQREYAVTQQKRAQDNERQAQRTRDRSRRTSYMSDMSLAFLRFHQGQYGEARRLLNRQVPQPGEVDLRSLEWCLLDSEVKSRYGVWGGHTGRGTEVAVIPAGPHGPQGDTVVTAARDGNLIFWDADSGLEKRRLSGLDGRLDALAVLPSGRLIISRPKWPILGPMVITIDPHSGETHSVIHSHSTTVESIRVSANAEVIASGSRYKNIRCYSRENQSSISIANGSRNMGFGLSTDGSFLLTARRDPDALQVWDTRSGALIDQWLVASAGQVAMAHQHPYAAYQIRDSVGFGLVRNDDLSQRRWIETTSHPHVIEFSGDDRYLAVADRRSGVELFELVSSKNAGSDTEAVGPPPEYRSIAYVAGLGGRIESVAFTGSAEFTTVSSDGAVERYAPTRASHRLDVFPQVDSYEMVSVQSPPGALSLQHDGELVYLPIEADQQDGRVSQSVFPSHTSLRSFAITSDRKTIAVSDRDGNLHLLTHWRDQAGELQTPRVRTIAMPLASQSTDLGMSEFSISGRFLAVMSDPAELAVYDMNSDLSAPLLQRSYANNQACIAFAPNEQRLFVCGYAGIEMINLETGVSDFRLPSEDLVRTACFSPQSDRLIVGLENGSITCLDQQTGRAQYTLHSVDITGDHSTRSAEMHFIDDAKLMTMGRDGIAHFWNVDQRVQLGSFAVYSGDANCQECQCVEISHQGNTLIVGLDQGSQTAIYRWTWPTTPLPTLTPAEKKLP</sequence>
<protein>
    <submittedName>
        <fullName evidence="9">Serine/threonine-protein kinase PrkC</fullName>
        <ecNumber evidence="9">2.7.11.1</ecNumber>
    </submittedName>
</protein>
<dbReference type="PANTHER" id="PTHR43289">
    <property type="entry name" value="MITOGEN-ACTIVATED PROTEIN KINASE KINASE KINASE 20-RELATED"/>
    <property type="match status" value="1"/>
</dbReference>
<evidence type="ECO:0000256" key="1">
    <source>
        <dbReference type="ARBA" id="ARBA00022679"/>
    </source>
</evidence>
<dbReference type="Proteomes" id="UP000318053">
    <property type="component" value="Unassembled WGS sequence"/>
</dbReference>
<keyword evidence="7" id="KW-0472">Membrane</keyword>
<evidence type="ECO:0000256" key="4">
    <source>
        <dbReference type="ARBA" id="ARBA00022840"/>
    </source>
</evidence>
<dbReference type="PROSITE" id="PS50011">
    <property type="entry name" value="PROTEIN_KINASE_DOM"/>
    <property type="match status" value="1"/>
</dbReference>
<dbReference type="SMART" id="SM00320">
    <property type="entry name" value="WD40"/>
    <property type="match status" value="7"/>
</dbReference>
<feature type="binding site" evidence="5">
    <location>
        <position position="95"/>
    </location>
    <ligand>
        <name>ATP</name>
        <dbReference type="ChEBI" id="CHEBI:30616"/>
    </ligand>
</feature>
<dbReference type="InterPro" id="IPR015943">
    <property type="entry name" value="WD40/YVTN_repeat-like_dom_sf"/>
</dbReference>
<dbReference type="EC" id="2.7.11.1" evidence="9"/>
<dbReference type="AlphaFoldDB" id="A0A5C5X0X3"/>
<keyword evidence="7" id="KW-1133">Transmembrane helix</keyword>
<dbReference type="InterPro" id="IPR011047">
    <property type="entry name" value="Quinoprotein_ADH-like_sf"/>
</dbReference>
<organism evidence="9 10">
    <name type="scientific">Allorhodopirellula solitaria</name>
    <dbReference type="NCBI Taxonomy" id="2527987"/>
    <lineage>
        <taxon>Bacteria</taxon>
        <taxon>Pseudomonadati</taxon>
        <taxon>Planctomycetota</taxon>
        <taxon>Planctomycetia</taxon>
        <taxon>Pirellulales</taxon>
        <taxon>Pirellulaceae</taxon>
        <taxon>Allorhodopirellula</taxon>
    </lineage>
</organism>
<proteinExistence type="predicted"/>
<evidence type="ECO:0000259" key="8">
    <source>
        <dbReference type="PROSITE" id="PS50011"/>
    </source>
</evidence>